<dbReference type="HOGENOM" id="CLU_282214_0_0_1"/>
<dbReference type="AlphaFoldDB" id="H3H2B8"/>
<feature type="domain" description="Peptidase M28" evidence="4">
    <location>
        <begin position="2"/>
        <end position="60"/>
    </location>
</feature>
<name>H3H2B8_PHYRM</name>
<dbReference type="CDD" id="cd02121">
    <property type="entry name" value="PA_GCPII_like"/>
    <property type="match status" value="1"/>
</dbReference>
<reference evidence="6" key="1">
    <citation type="journal article" date="2006" name="Science">
        <title>Phytophthora genome sequences uncover evolutionary origins and mechanisms of pathogenesis.</title>
        <authorList>
            <person name="Tyler B.M."/>
            <person name="Tripathy S."/>
            <person name="Zhang X."/>
            <person name="Dehal P."/>
            <person name="Jiang R.H."/>
            <person name="Aerts A."/>
            <person name="Arredondo F.D."/>
            <person name="Baxter L."/>
            <person name="Bensasson D."/>
            <person name="Beynon J.L."/>
            <person name="Chapman J."/>
            <person name="Damasceno C.M."/>
            <person name="Dorrance A.E."/>
            <person name="Dou D."/>
            <person name="Dickerman A.W."/>
            <person name="Dubchak I.L."/>
            <person name="Garbelotto M."/>
            <person name="Gijzen M."/>
            <person name="Gordon S.G."/>
            <person name="Govers F."/>
            <person name="Grunwald N.J."/>
            <person name="Huang W."/>
            <person name="Ivors K.L."/>
            <person name="Jones R.W."/>
            <person name="Kamoun S."/>
            <person name="Krampis K."/>
            <person name="Lamour K.H."/>
            <person name="Lee M.K."/>
            <person name="McDonald W.H."/>
            <person name="Medina M."/>
            <person name="Meijer H.J."/>
            <person name="Nordberg E.K."/>
            <person name="Maclean D.J."/>
            <person name="Ospina-Giraldo M.D."/>
            <person name="Morris P.F."/>
            <person name="Phuntumart V."/>
            <person name="Putnam N.H."/>
            <person name="Rash S."/>
            <person name="Rose J.K."/>
            <person name="Sakihama Y."/>
            <person name="Salamov A.A."/>
            <person name="Savidor A."/>
            <person name="Scheuring C.F."/>
            <person name="Smith B.M."/>
            <person name="Sobral B.W."/>
            <person name="Terry A."/>
            <person name="Torto-Alalibo T.A."/>
            <person name="Win J."/>
            <person name="Xu Z."/>
            <person name="Zhang H."/>
            <person name="Grigoriev I.V."/>
            <person name="Rokhsar D.S."/>
            <person name="Boore J.L."/>
        </authorList>
    </citation>
    <scope>NUCLEOTIDE SEQUENCE [LARGE SCALE GENOMIC DNA]</scope>
    <source>
        <strain evidence="6">Pr102</strain>
    </source>
</reference>
<dbReference type="Pfam" id="PF02225">
    <property type="entry name" value="PA"/>
    <property type="match status" value="1"/>
</dbReference>
<dbReference type="STRING" id="164328.H3H2B8"/>
<proteinExistence type="inferred from homology"/>
<feature type="domain" description="Transferrin receptor-like dimerisation" evidence="3">
    <location>
        <begin position="970"/>
        <end position="1072"/>
    </location>
</feature>
<dbReference type="Gene3D" id="3.50.30.30">
    <property type="match status" value="1"/>
</dbReference>
<sequence length="1108" mass="120426">MEIARGLGNLLETGWRPRRTIVLGSWDGEEYALLGSTEWVEDNAKLLKEEAVAYLNVDLLVGPLISASAAPSIARFVQDTASLLPANPFHGDTSAVDSASSLLDQWAKQMKEFRSPTGGLPAPGDRTLAPDHLINFMGSGSDFTPFYQHLGVISVNLAFGLTYASYGTYHSSMDSLHYMETQGDPHYASHASMAKWWGVLAMRLANDVVIPFDFSSYALVMREGLEQLEQRLADGEVSVELSQLYAAIEKFGANADAFQATARGLQSSGGTADASAWNNKAVQLERQLLSADGLPHRPWYKHVIFGPGFYEGYAGAAFPGITDCLAFYDDASIVQIHVDERGTDREVHAIINGQRLQDGNSAVIYGAIGDLTNVQPTPTRVFQAFAVSSALTCLAIYWLILNAGLATQLTTSKDHKTSKLCSTEQTFVGGVQSDKLQEFLHAYASKPHVCGTQQDYETALYTAEQLKAFGFDVEIKTYHTLLSYPISRRLAIIESPTTARELNLTEGSVAGDVCTSDAAALPPFLAYSPSGNVTASVVYANYGTKQDFEWLESSNVTVKGKIALIRLGGGIFRGLKAMTAAEFGLAGVLLYSDPQDDGFVRGPVYPEGPWRPEDSFQRGSLYVECGDPLTPGWASVPGAKYLKYEDVPTIPHVPALPLSYGQAKRILDMMRGPQAPMGWQGGLTLVGEYRIGGDESAVVNLDVQMNNSVAPIWDVVGTIEGLASPEEQVILGNHRDAWVCGAVDPGSGSSALLEIARGLGVLLKQGWRPHRTLVVASWDGEEYGLLGSTEFVEENGDQLKKHAVAYINVDTARVGPVVSADGSPAISRLLVETARDLPANRFLGNESEETLYDQWISQSDGSVGVLGSSSDFAAFIQHLGVTSANLRFKLSRSHQYGTYHSSMDSVVYSEKFADPNYATHVTTARWWGLVALRLADSAVIPFDFTSYASVMSEALATFASRLNCEQEQAVDLSALRNAIVHYGDSAALFHRRLTEATASHTQLEWWNRRLLLGERQLTLDKGLPHRPWYKHVVVGGGSDALYSGVSFPGLADCLTFRDDSSAIQSHADDITHTHSMPLQTSLLSQHRSAVGTALGLCYRLEHKAWSLE</sequence>
<dbReference type="InterPro" id="IPR039373">
    <property type="entry name" value="Peptidase_M28B"/>
</dbReference>
<dbReference type="VEuPathDB" id="FungiDB:KRP23_736"/>
<evidence type="ECO:0000259" key="3">
    <source>
        <dbReference type="Pfam" id="PF04253"/>
    </source>
</evidence>
<evidence type="ECO:0000259" key="4">
    <source>
        <dbReference type="Pfam" id="PF04389"/>
    </source>
</evidence>
<dbReference type="GO" id="GO:0004180">
    <property type="term" value="F:carboxypeptidase activity"/>
    <property type="evidence" value="ECO:0000318"/>
    <property type="project" value="GO_Central"/>
</dbReference>
<dbReference type="InterPro" id="IPR003137">
    <property type="entry name" value="PA_domain"/>
</dbReference>
<dbReference type="SUPFAM" id="SSF47672">
    <property type="entry name" value="Transferrin receptor-like dimerisation domain"/>
    <property type="match status" value="2"/>
</dbReference>
<accession>H3H2B8</accession>
<dbReference type="InterPro" id="IPR046450">
    <property type="entry name" value="PA_dom_sf"/>
</dbReference>
<dbReference type="Gene3D" id="1.20.930.40">
    <property type="entry name" value="Transferrin receptor-like, dimerisation domain"/>
    <property type="match status" value="2"/>
</dbReference>
<dbReference type="Proteomes" id="UP000005238">
    <property type="component" value="Unassembled WGS sequence"/>
</dbReference>
<organism evidence="5 6">
    <name type="scientific">Phytophthora ramorum</name>
    <name type="common">Sudden oak death agent</name>
    <dbReference type="NCBI Taxonomy" id="164328"/>
    <lineage>
        <taxon>Eukaryota</taxon>
        <taxon>Sar</taxon>
        <taxon>Stramenopiles</taxon>
        <taxon>Oomycota</taxon>
        <taxon>Peronosporomycetes</taxon>
        <taxon>Peronosporales</taxon>
        <taxon>Peronosporaceae</taxon>
        <taxon>Phytophthora</taxon>
    </lineage>
</organism>
<dbReference type="FunFam" id="3.50.30.30:FF:000008">
    <property type="entry name" value="Glutamate carboxypeptidase 2"/>
    <property type="match status" value="1"/>
</dbReference>
<feature type="domain" description="Peptidase M28" evidence="4">
    <location>
        <begin position="715"/>
        <end position="907"/>
    </location>
</feature>
<comment type="similarity">
    <text evidence="1">Belongs to the peptidase M28 family. M28B subfamily.</text>
</comment>
<evidence type="ECO:0000313" key="6">
    <source>
        <dbReference type="Proteomes" id="UP000005238"/>
    </source>
</evidence>
<feature type="domain" description="Transferrin receptor-like dimerisation" evidence="3">
    <location>
        <begin position="240"/>
        <end position="338"/>
    </location>
</feature>
<dbReference type="FunFam" id="3.40.630.10:FF:000078">
    <property type="entry name" value="Glutamate carboxypeptidase 2"/>
    <property type="match status" value="2"/>
</dbReference>
<dbReference type="SUPFAM" id="SSF52025">
    <property type="entry name" value="PA domain"/>
    <property type="match status" value="1"/>
</dbReference>
<dbReference type="EnsemblProtists" id="Phyra84508">
    <property type="protein sequence ID" value="Phyra84508"/>
    <property type="gene ID" value="Phyra84508"/>
</dbReference>
<evidence type="ECO:0000313" key="5">
    <source>
        <dbReference type="EnsemblProtists" id="Phyra84508"/>
    </source>
</evidence>
<dbReference type="VEuPathDB" id="FungiDB:KRP22_6359"/>
<dbReference type="Gene3D" id="3.40.630.10">
    <property type="entry name" value="Zn peptidases"/>
    <property type="match status" value="2"/>
</dbReference>
<dbReference type="eggNOG" id="KOG2195">
    <property type="taxonomic scope" value="Eukaryota"/>
</dbReference>
<reference evidence="5" key="2">
    <citation type="submission" date="2015-06" db="UniProtKB">
        <authorList>
            <consortium name="EnsemblProtists"/>
        </authorList>
    </citation>
    <scope>IDENTIFICATION</scope>
    <source>
        <strain evidence="5">Pr102</strain>
    </source>
</reference>
<evidence type="ECO:0008006" key="7">
    <source>
        <dbReference type="Google" id="ProtNLM"/>
    </source>
</evidence>
<dbReference type="VEuPathDB" id="FungiDB:KRP23_738"/>
<evidence type="ECO:0000256" key="1">
    <source>
        <dbReference type="ARBA" id="ARBA00005634"/>
    </source>
</evidence>
<dbReference type="FunFam" id="1.20.930.40:FF:000007">
    <property type="entry name" value="Uncharacterized protein"/>
    <property type="match status" value="2"/>
</dbReference>
<dbReference type="PANTHER" id="PTHR10404">
    <property type="entry name" value="N-ACETYLATED-ALPHA-LINKED ACIDIC DIPEPTIDASE"/>
    <property type="match status" value="1"/>
</dbReference>
<feature type="domain" description="PA" evidence="2">
    <location>
        <begin position="533"/>
        <end position="598"/>
    </location>
</feature>
<dbReference type="InterPro" id="IPR007484">
    <property type="entry name" value="Peptidase_M28"/>
</dbReference>
<dbReference type="Pfam" id="PF04253">
    <property type="entry name" value="TFR_dimer"/>
    <property type="match status" value="2"/>
</dbReference>
<keyword evidence="6" id="KW-1185">Reference proteome</keyword>
<dbReference type="InParanoid" id="H3H2B8"/>
<dbReference type="EMBL" id="DS566112">
    <property type="status" value="NOT_ANNOTATED_CDS"/>
    <property type="molecule type" value="Genomic_DNA"/>
</dbReference>
<dbReference type="PANTHER" id="PTHR10404:SF46">
    <property type="entry name" value="VACUOLAR PROTEIN SORTING-ASSOCIATED PROTEIN 70"/>
    <property type="match status" value="1"/>
</dbReference>
<evidence type="ECO:0000259" key="2">
    <source>
        <dbReference type="Pfam" id="PF02225"/>
    </source>
</evidence>
<dbReference type="SUPFAM" id="SSF53187">
    <property type="entry name" value="Zn-dependent exopeptidases"/>
    <property type="match status" value="2"/>
</dbReference>
<protein>
    <recommendedName>
        <fullName evidence="7">Glutamate carboxypeptidase</fullName>
    </recommendedName>
</protein>
<dbReference type="InterPro" id="IPR036757">
    <property type="entry name" value="TFR-like_dimer_dom_sf"/>
</dbReference>
<dbReference type="Pfam" id="PF04389">
    <property type="entry name" value="Peptidase_M28"/>
    <property type="match status" value="2"/>
</dbReference>
<dbReference type="InterPro" id="IPR007365">
    <property type="entry name" value="TFR-like_dimer_dom"/>
</dbReference>
<dbReference type="CDD" id="cd08022">
    <property type="entry name" value="M28_PSMA_like"/>
    <property type="match status" value="1"/>
</dbReference>
<dbReference type="VEuPathDB" id="FungiDB:KRP22_6363"/>